<evidence type="ECO:0000256" key="11">
    <source>
        <dbReference type="RuleBase" id="RU003656"/>
    </source>
</evidence>
<dbReference type="CDD" id="cd12152">
    <property type="entry name" value="F1-ATPase_delta"/>
    <property type="match status" value="1"/>
</dbReference>
<dbReference type="Gene3D" id="2.60.15.10">
    <property type="entry name" value="F0F1 ATP synthase delta/epsilon subunit, N-terminal"/>
    <property type="match status" value="1"/>
</dbReference>
<evidence type="ECO:0000313" key="14">
    <source>
        <dbReference type="Proteomes" id="UP000256514"/>
    </source>
</evidence>
<feature type="domain" description="ATP synthase F1 complex delta/epsilon subunit N-terminal" evidence="12">
    <location>
        <begin position="5"/>
        <end position="83"/>
    </location>
</feature>
<dbReference type="PANTHER" id="PTHR13822">
    <property type="entry name" value="ATP SYNTHASE DELTA/EPSILON CHAIN"/>
    <property type="match status" value="1"/>
</dbReference>
<dbReference type="EMBL" id="NXLT01000002">
    <property type="protein sequence ID" value="RDU67966.1"/>
    <property type="molecule type" value="Genomic_DNA"/>
</dbReference>
<dbReference type="Pfam" id="PF02823">
    <property type="entry name" value="ATP-synt_DE_N"/>
    <property type="match status" value="1"/>
</dbReference>
<keyword evidence="4 10" id="KW-0813">Transport</keyword>
<dbReference type="PANTHER" id="PTHR13822:SF10">
    <property type="entry name" value="ATP SYNTHASE EPSILON CHAIN, CHLOROPLASTIC"/>
    <property type="match status" value="1"/>
</dbReference>
<name>A0A3D8ISN5_9HELI</name>
<dbReference type="GO" id="GO:0012505">
    <property type="term" value="C:endomembrane system"/>
    <property type="evidence" value="ECO:0007669"/>
    <property type="project" value="UniProtKB-SubCell"/>
</dbReference>
<dbReference type="InterPro" id="IPR036771">
    <property type="entry name" value="ATPsynth_dsu/esu_N"/>
</dbReference>
<proteinExistence type="inferred from homology"/>
<gene>
    <name evidence="10" type="primary">atpC</name>
    <name evidence="13" type="ORF">CQA54_03325</name>
</gene>
<evidence type="ECO:0000256" key="8">
    <source>
        <dbReference type="ARBA" id="ARBA00023196"/>
    </source>
</evidence>
<evidence type="ECO:0000256" key="2">
    <source>
        <dbReference type="ARBA" id="ARBA00004184"/>
    </source>
</evidence>
<evidence type="ECO:0000256" key="9">
    <source>
        <dbReference type="ARBA" id="ARBA00023310"/>
    </source>
</evidence>
<dbReference type="OrthoDB" id="9799969at2"/>
<organism evidence="13 14">
    <name type="scientific">Helicobacter equorum</name>
    <dbReference type="NCBI Taxonomy" id="361872"/>
    <lineage>
        <taxon>Bacteria</taxon>
        <taxon>Pseudomonadati</taxon>
        <taxon>Campylobacterota</taxon>
        <taxon>Epsilonproteobacteria</taxon>
        <taxon>Campylobacterales</taxon>
        <taxon>Helicobacteraceae</taxon>
        <taxon>Helicobacter</taxon>
    </lineage>
</organism>
<comment type="caution">
    <text evidence="13">The sequence shown here is derived from an EMBL/GenBank/DDBJ whole genome shotgun (WGS) entry which is preliminary data.</text>
</comment>
<evidence type="ECO:0000313" key="13">
    <source>
        <dbReference type="EMBL" id="RDU67966.1"/>
    </source>
</evidence>
<comment type="subcellular location">
    <subcellularLocation>
        <location evidence="10">Cell membrane</location>
        <topology evidence="10">Peripheral membrane protein</topology>
    </subcellularLocation>
    <subcellularLocation>
        <location evidence="2">Endomembrane system</location>
        <topology evidence="2">Peripheral membrane protein</topology>
    </subcellularLocation>
</comment>
<evidence type="ECO:0000256" key="6">
    <source>
        <dbReference type="ARBA" id="ARBA00023065"/>
    </source>
</evidence>
<dbReference type="SUPFAM" id="SSF51344">
    <property type="entry name" value="Epsilon subunit of F1F0-ATP synthase N-terminal domain"/>
    <property type="match status" value="1"/>
</dbReference>
<dbReference type="GO" id="GO:0046933">
    <property type="term" value="F:proton-transporting ATP synthase activity, rotational mechanism"/>
    <property type="evidence" value="ECO:0007669"/>
    <property type="project" value="UniProtKB-UniRule"/>
</dbReference>
<dbReference type="RefSeq" id="WP_095628075.1">
    <property type="nucleotide sequence ID" value="NZ_NXLT01000002.1"/>
</dbReference>
<dbReference type="HAMAP" id="MF_00530">
    <property type="entry name" value="ATP_synth_epsil_bac"/>
    <property type="match status" value="1"/>
</dbReference>
<evidence type="ECO:0000256" key="3">
    <source>
        <dbReference type="ARBA" id="ARBA00005712"/>
    </source>
</evidence>
<dbReference type="AlphaFoldDB" id="A0A3D8ISN5"/>
<evidence type="ECO:0000256" key="10">
    <source>
        <dbReference type="HAMAP-Rule" id="MF_00530"/>
    </source>
</evidence>
<comment type="function">
    <text evidence="1 10">Produces ATP from ADP in the presence of a proton gradient across the membrane.</text>
</comment>
<dbReference type="InterPro" id="IPR001469">
    <property type="entry name" value="ATP_synth_F1_dsu/esu"/>
</dbReference>
<evidence type="ECO:0000256" key="1">
    <source>
        <dbReference type="ARBA" id="ARBA00003543"/>
    </source>
</evidence>
<keyword evidence="7 10" id="KW-0472">Membrane</keyword>
<dbReference type="InterPro" id="IPR020546">
    <property type="entry name" value="ATP_synth_F1_dsu/esu_N"/>
</dbReference>
<dbReference type="GO" id="GO:0045259">
    <property type="term" value="C:proton-transporting ATP synthase complex"/>
    <property type="evidence" value="ECO:0007669"/>
    <property type="project" value="UniProtKB-KW"/>
</dbReference>
<keyword evidence="9 10" id="KW-0066">ATP synthesis</keyword>
<keyword evidence="8 10" id="KW-0139">CF(1)</keyword>
<dbReference type="Proteomes" id="UP000256514">
    <property type="component" value="Unassembled WGS sequence"/>
</dbReference>
<sequence>METLMLSIVTPYGKIYDGAVESVVMPGSEGEFGVYPGHCNLLSSLKTGVIEICKSSGDLELVAINWGYAEVSPHKVDVIADGAVSINGSDEDQVATAIENARKLLEEASNDHVAISSVVSRIEAAARIKF</sequence>
<dbReference type="GO" id="GO:0005524">
    <property type="term" value="F:ATP binding"/>
    <property type="evidence" value="ECO:0007669"/>
    <property type="project" value="UniProtKB-UniRule"/>
</dbReference>
<keyword evidence="10" id="KW-0375">Hydrogen ion transport</keyword>
<comment type="similarity">
    <text evidence="3 10 11">Belongs to the ATPase epsilon chain family.</text>
</comment>
<keyword evidence="6 10" id="KW-0406">Ion transport</keyword>
<keyword evidence="14" id="KW-1185">Reference proteome</keyword>
<dbReference type="GO" id="GO:0005886">
    <property type="term" value="C:plasma membrane"/>
    <property type="evidence" value="ECO:0007669"/>
    <property type="project" value="UniProtKB-SubCell"/>
</dbReference>
<comment type="subunit">
    <text evidence="10 11">F-type ATPases have 2 components, CF(1) - the catalytic core - and CF(0) - the membrane proton channel. CF(1) has five subunits: alpha(3), beta(3), gamma(1), delta(1), epsilon(1). CF(0) has three main subunits: a, b and c.</text>
</comment>
<evidence type="ECO:0000259" key="12">
    <source>
        <dbReference type="Pfam" id="PF02823"/>
    </source>
</evidence>
<evidence type="ECO:0000256" key="7">
    <source>
        <dbReference type="ARBA" id="ARBA00023136"/>
    </source>
</evidence>
<evidence type="ECO:0000256" key="5">
    <source>
        <dbReference type="ARBA" id="ARBA00022475"/>
    </source>
</evidence>
<protein>
    <recommendedName>
        <fullName evidence="10">ATP synthase epsilon chain</fullName>
    </recommendedName>
    <alternativeName>
        <fullName evidence="10">ATP synthase F1 sector epsilon subunit</fullName>
    </alternativeName>
    <alternativeName>
        <fullName evidence="10">F-ATPase epsilon subunit</fullName>
    </alternativeName>
</protein>
<keyword evidence="5 10" id="KW-1003">Cell membrane</keyword>
<accession>A0A3D8ISN5</accession>
<reference evidence="13 14" key="1">
    <citation type="submission" date="2018-04" db="EMBL/GenBank/DDBJ databases">
        <title>Novel Campyloabacter and Helicobacter Species and Strains.</title>
        <authorList>
            <person name="Mannion A.J."/>
            <person name="Shen Z."/>
            <person name="Fox J.G."/>
        </authorList>
    </citation>
    <scope>NUCLEOTIDE SEQUENCE [LARGE SCALE GENOMIC DNA]</scope>
    <source>
        <strain evidence="13 14">MIT 12-6600</strain>
    </source>
</reference>
<evidence type="ECO:0000256" key="4">
    <source>
        <dbReference type="ARBA" id="ARBA00022448"/>
    </source>
</evidence>
<dbReference type="NCBIfam" id="TIGR01216">
    <property type="entry name" value="ATP_synt_epsi"/>
    <property type="match status" value="1"/>
</dbReference>